<gene>
    <name evidence="8" type="ORF">QBC32DRAFT_43392</name>
</gene>
<feature type="compositionally biased region" description="Polar residues" evidence="6">
    <location>
        <begin position="1041"/>
        <end position="1058"/>
    </location>
</feature>
<feature type="region of interest" description="Disordered" evidence="6">
    <location>
        <begin position="444"/>
        <end position="489"/>
    </location>
</feature>
<protein>
    <recommendedName>
        <fullName evidence="7">Ubiquitin-like protease family profile domain-containing protein</fullName>
    </recommendedName>
</protein>
<evidence type="ECO:0000256" key="1">
    <source>
        <dbReference type="ARBA" id="ARBA00005234"/>
    </source>
</evidence>
<dbReference type="GO" id="GO:0016926">
    <property type="term" value="P:protein desumoylation"/>
    <property type="evidence" value="ECO:0007669"/>
    <property type="project" value="TreeGrafter"/>
</dbReference>
<feature type="compositionally biased region" description="Basic and acidic residues" evidence="6">
    <location>
        <begin position="1201"/>
        <end position="1218"/>
    </location>
</feature>
<feature type="region of interest" description="Disordered" evidence="6">
    <location>
        <begin position="1"/>
        <end position="160"/>
    </location>
</feature>
<feature type="region of interest" description="Disordered" evidence="6">
    <location>
        <begin position="621"/>
        <end position="689"/>
    </location>
</feature>
<dbReference type="SUPFAM" id="SSF54001">
    <property type="entry name" value="Cysteine proteinases"/>
    <property type="match status" value="1"/>
</dbReference>
<reference evidence="8" key="1">
    <citation type="journal article" date="2023" name="Mol. Phylogenet. Evol.">
        <title>Genome-scale phylogeny and comparative genomics of the fungal order Sordariales.</title>
        <authorList>
            <person name="Hensen N."/>
            <person name="Bonometti L."/>
            <person name="Westerberg I."/>
            <person name="Brannstrom I.O."/>
            <person name="Guillou S."/>
            <person name="Cros-Aarteil S."/>
            <person name="Calhoun S."/>
            <person name="Haridas S."/>
            <person name="Kuo A."/>
            <person name="Mondo S."/>
            <person name="Pangilinan J."/>
            <person name="Riley R."/>
            <person name="LaButti K."/>
            <person name="Andreopoulos B."/>
            <person name="Lipzen A."/>
            <person name="Chen C."/>
            <person name="Yan M."/>
            <person name="Daum C."/>
            <person name="Ng V."/>
            <person name="Clum A."/>
            <person name="Steindorff A."/>
            <person name="Ohm R.A."/>
            <person name="Martin F."/>
            <person name="Silar P."/>
            <person name="Natvig D.O."/>
            <person name="Lalanne C."/>
            <person name="Gautier V."/>
            <person name="Ament-Velasquez S.L."/>
            <person name="Kruys A."/>
            <person name="Hutchinson M.I."/>
            <person name="Powell A.J."/>
            <person name="Barry K."/>
            <person name="Miller A.N."/>
            <person name="Grigoriev I.V."/>
            <person name="Debuchy R."/>
            <person name="Gladieux P."/>
            <person name="Hiltunen Thoren M."/>
            <person name="Johannesson H."/>
        </authorList>
    </citation>
    <scope>NUCLEOTIDE SEQUENCE</scope>
    <source>
        <strain evidence="8">CBS 626.80</strain>
    </source>
</reference>
<evidence type="ECO:0000259" key="7">
    <source>
        <dbReference type="PROSITE" id="PS50600"/>
    </source>
</evidence>
<feature type="region of interest" description="Disordered" evidence="6">
    <location>
        <begin position="174"/>
        <end position="242"/>
    </location>
</feature>
<evidence type="ECO:0000256" key="4">
    <source>
        <dbReference type="ARBA" id="ARBA00022786"/>
    </source>
</evidence>
<feature type="compositionally biased region" description="Polar residues" evidence="6">
    <location>
        <begin position="75"/>
        <end position="89"/>
    </location>
</feature>
<feature type="compositionally biased region" description="Basic and acidic residues" evidence="6">
    <location>
        <begin position="663"/>
        <end position="676"/>
    </location>
</feature>
<proteinExistence type="inferred from homology"/>
<accession>A0AAN6P297</accession>
<dbReference type="InterPro" id="IPR038765">
    <property type="entry name" value="Papain-like_cys_pep_sf"/>
</dbReference>
<evidence type="ECO:0000256" key="2">
    <source>
        <dbReference type="ARBA" id="ARBA00022553"/>
    </source>
</evidence>
<feature type="compositionally biased region" description="Acidic residues" evidence="6">
    <location>
        <begin position="968"/>
        <end position="977"/>
    </location>
</feature>
<dbReference type="PANTHER" id="PTHR46896">
    <property type="entry name" value="SENTRIN-SPECIFIC PROTEASE"/>
    <property type="match status" value="1"/>
</dbReference>
<feature type="compositionally biased region" description="Polar residues" evidence="6">
    <location>
        <begin position="919"/>
        <end position="929"/>
    </location>
</feature>
<feature type="compositionally biased region" description="Basic and acidic residues" evidence="6">
    <location>
        <begin position="833"/>
        <end position="852"/>
    </location>
</feature>
<feature type="compositionally biased region" description="Polar residues" evidence="6">
    <location>
        <begin position="444"/>
        <end position="465"/>
    </location>
</feature>
<feature type="region of interest" description="Disordered" evidence="6">
    <location>
        <begin position="833"/>
        <end position="1234"/>
    </location>
</feature>
<dbReference type="GO" id="GO:0070139">
    <property type="term" value="F:SUMO-specific endopeptidase activity"/>
    <property type="evidence" value="ECO:0007669"/>
    <property type="project" value="TreeGrafter"/>
</dbReference>
<evidence type="ECO:0000256" key="3">
    <source>
        <dbReference type="ARBA" id="ARBA00022670"/>
    </source>
</evidence>
<dbReference type="Pfam" id="PF02902">
    <property type="entry name" value="Peptidase_C48"/>
    <property type="match status" value="1"/>
</dbReference>
<feature type="compositionally biased region" description="Basic and acidic residues" evidence="6">
    <location>
        <begin position="1128"/>
        <end position="1144"/>
    </location>
</feature>
<name>A0AAN6P297_9PEZI</name>
<reference evidence="8" key="2">
    <citation type="submission" date="2023-06" db="EMBL/GenBank/DDBJ databases">
        <authorList>
            <consortium name="Lawrence Berkeley National Laboratory"/>
            <person name="Mondo S.J."/>
            <person name="Hensen N."/>
            <person name="Bonometti L."/>
            <person name="Westerberg I."/>
            <person name="Brannstrom I.O."/>
            <person name="Guillou S."/>
            <person name="Cros-Aarteil S."/>
            <person name="Calhoun S."/>
            <person name="Haridas S."/>
            <person name="Kuo A."/>
            <person name="Pangilinan J."/>
            <person name="Riley R."/>
            <person name="Labutti K."/>
            <person name="Andreopoulos B."/>
            <person name="Lipzen A."/>
            <person name="Chen C."/>
            <person name="Yanf M."/>
            <person name="Daum C."/>
            <person name="Ng V."/>
            <person name="Clum A."/>
            <person name="Steindorff A."/>
            <person name="Ohm R."/>
            <person name="Martin F."/>
            <person name="Silar P."/>
            <person name="Natvig D."/>
            <person name="Lalanne C."/>
            <person name="Gautier V."/>
            <person name="Ament-Velasquez S.L."/>
            <person name="Kruys A."/>
            <person name="Hutchinson M.I."/>
            <person name="Powell A.J."/>
            <person name="Barry K."/>
            <person name="Miller A.N."/>
            <person name="Grigoriev I.V."/>
            <person name="Debuchy R."/>
            <person name="Gladieux P."/>
            <person name="Thoren M.H."/>
            <person name="Johannesson H."/>
        </authorList>
    </citation>
    <scope>NUCLEOTIDE SEQUENCE</scope>
    <source>
        <strain evidence="8">CBS 626.80</strain>
    </source>
</reference>
<dbReference type="GO" id="GO:0005737">
    <property type="term" value="C:cytoplasm"/>
    <property type="evidence" value="ECO:0007669"/>
    <property type="project" value="TreeGrafter"/>
</dbReference>
<dbReference type="Proteomes" id="UP001303222">
    <property type="component" value="Unassembled WGS sequence"/>
</dbReference>
<dbReference type="Gene3D" id="3.40.395.10">
    <property type="entry name" value="Adenoviral Proteinase, Chain A"/>
    <property type="match status" value="1"/>
</dbReference>
<evidence type="ECO:0000256" key="6">
    <source>
        <dbReference type="SAM" id="MobiDB-lite"/>
    </source>
</evidence>
<dbReference type="InterPro" id="IPR057501">
    <property type="entry name" value="DeUb_enz_PH"/>
</dbReference>
<feature type="compositionally biased region" description="Basic and acidic residues" evidence="6">
    <location>
        <begin position="636"/>
        <end position="649"/>
    </location>
</feature>
<dbReference type="AlphaFoldDB" id="A0AAN6P297"/>
<keyword evidence="9" id="KW-1185">Reference proteome</keyword>
<feature type="compositionally biased region" description="Polar residues" evidence="6">
    <location>
        <begin position="621"/>
        <end position="635"/>
    </location>
</feature>
<dbReference type="Pfam" id="PF25424">
    <property type="entry name" value="PH_35"/>
    <property type="match status" value="1"/>
</dbReference>
<dbReference type="InterPro" id="IPR003653">
    <property type="entry name" value="Peptidase_C48_C"/>
</dbReference>
<evidence type="ECO:0000313" key="8">
    <source>
        <dbReference type="EMBL" id="KAK3955361.1"/>
    </source>
</evidence>
<feature type="compositionally biased region" description="Basic and acidic residues" evidence="6">
    <location>
        <begin position="988"/>
        <end position="999"/>
    </location>
</feature>
<evidence type="ECO:0000256" key="5">
    <source>
        <dbReference type="ARBA" id="ARBA00022801"/>
    </source>
</evidence>
<dbReference type="InterPro" id="IPR051947">
    <property type="entry name" value="Sentrin-specific_protease"/>
</dbReference>
<keyword evidence="5" id="KW-0378">Hydrolase</keyword>
<feature type="domain" description="Ubiquitin-like protease family profile" evidence="7">
    <location>
        <begin position="509"/>
        <end position="794"/>
    </location>
</feature>
<keyword evidence="3" id="KW-0645">Protease</keyword>
<dbReference type="GO" id="GO:0005634">
    <property type="term" value="C:nucleus"/>
    <property type="evidence" value="ECO:0007669"/>
    <property type="project" value="TreeGrafter"/>
</dbReference>
<feature type="compositionally biased region" description="Low complexity" evidence="6">
    <location>
        <begin position="879"/>
        <end position="890"/>
    </location>
</feature>
<dbReference type="PANTHER" id="PTHR46896:SF3">
    <property type="entry name" value="FI06413P-RELATED"/>
    <property type="match status" value="1"/>
</dbReference>
<keyword evidence="2" id="KW-0597">Phosphoprotein</keyword>
<feature type="compositionally biased region" description="Basic and acidic residues" evidence="6">
    <location>
        <begin position="133"/>
        <end position="151"/>
    </location>
</feature>
<keyword evidence="4" id="KW-0833">Ubl conjugation pathway</keyword>
<feature type="compositionally biased region" description="Polar residues" evidence="6">
    <location>
        <begin position="222"/>
        <end position="234"/>
    </location>
</feature>
<dbReference type="EMBL" id="MU859077">
    <property type="protein sequence ID" value="KAK3955361.1"/>
    <property type="molecule type" value="Genomic_DNA"/>
</dbReference>
<comment type="caution">
    <text evidence="8">The sequence shown here is derived from an EMBL/GenBank/DDBJ whole genome shotgun (WGS) entry which is preliminary data.</text>
</comment>
<organism evidence="8 9">
    <name type="scientific">Pseudoneurospora amorphoporcata</name>
    <dbReference type="NCBI Taxonomy" id="241081"/>
    <lineage>
        <taxon>Eukaryota</taxon>
        <taxon>Fungi</taxon>
        <taxon>Dikarya</taxon>
        <taxon>Ascomycota</taxon>
        <taxon>Pezizomycotina</taxon>
        <taxon>Sordariomycetes</taxon>
        <taxon>Sordariomycetidae</taxon>
        <taxon>Sordariales</taxon>
        <taxon>Sordariaceae</taxon>
        <taxon>Pseudoneurospora</taxon>
    </lineage>
</organism>
<dbReference type="PROSITE" id="PS50600">
    <property type="entry name" value="ULP_PROTEASE"/>
    <property type="match status" value="1"/>
</dbReference>
<comment type="similarity">
    <text evidence="1">Belongs to the peptidase C48 family.</text>
</comment>
<dbReference type="GO" id="GO:0006508">
    <property type="term" value="P:proteolysis"/>
    <property type="evidence" value="ECO:0007669"/>
    <property type="project" value="UniProtKB-KW"/>
</dbReference>
<evidence type="ECO:0000313" key="9">
    <source>
        <dbReference type="Proteomes" id="UP001303222"/>
    </source>
</evidence>
<sequence>MSSFLGRMKNIVTAPFKPVDTLDSPPQATGPPHKKQKTGPETGRPVTVANGYSNSRFAFSPEPIEDAGSEYAARTNRSGSHGSLTSLNPPTDGVIEFQNVQERKPRSNRRRRSRGGSQSPGTNTPRYGPSIEPGRDDIDNSDRDELAERNPHVSSGPLLPRANAAKRMVDAADSAILGSPQKRPMELSKPPKRPLRHVDHEEDELALGTPTTPRNPRRAASSLANKGGSQTTERNNSRDPVKKARVIVRLESALCQPNHRYIKTGPHGWCSLGEVERFPAGAKQLQLCACSTEGNLLPELDWLEITKRVNVILHNPKSPYVKICQSTTVNVGASMMFQFFTPEEAQIFVQWAKKNLSSQVTETESEKLLKTYEQFMINIKKAPSESPSPLANSRVTPTTAALDLEGSRSVASRSVGPVVQAAAESPTASIRRPPRLVHQQLTSQRVPNGQFEQRSFEVTSPLQRSSRSRNDDTVMIDAPPVSSAPVSRWTEDHPGWSKDWRMPLVFHRTTVDKDDIPRLDENQCLNDNLLGFGLHYLFEEYPERHSELRKRVYVHNTFFYEKLKPAKSRDINYDGVKGWTSKVDLLSYDYIIVPVNEYYHWWVAIICNPGRLDPNHLRRSTNLIGSGRETSNSKTTEGKSDGNIEKPDDVEMVDVDNVQCRDQGQEIKDEESRESAEQVETDSSNKGERVKNAVVDLVADDTDNDLGEKLNGITKPPKKDLSEETKILTLDSLGNSHYPAVQALKKYLLAEFEDKRQTKIKDLPKQIGIKASNIPEQDNFSDCGVYLLGYIQEFVKDPDRFAHCLLRRDKPDWKFDPSELREYWRNAIFEKQKEHQAKHDEEKKRKREEAARRKAASATPSDIAMSATESQVPERNGLSHDSAADNASSAPQFVRPPVVSRNTNSSMPTPAIKSPPTRGASSATGTVTSPAAMAVGRGDSKSNMPDSLAPISRPPTRPRKTAGNAVVDLEEHEESELKDEVPDLLPGENHRARSKDHNHSPRQLAFSRTIGGSPEVKFISTMPSSSPASDRRTSGIALEISPQTFYSNVPQRPQSPKLQSLKPHSPRPQSPLAEQKRKSSPVRKAKASSTTRKTAPSPEPKAQPAASIEIFDPPTPEVQRPPTASSKAKAEKKDSSKADGKDNNNHGNHGNKTTYGKTDKHTRQKSAIPRRVVANTGGSGSGIGKSRRVEQQRQPSPTKTTFKDKDKGERKAETKTEEIPDSPPPATVVSDIPAVQSAAIDLTDEN</sequence>